<dbReference type="GO" id="GO:0005524">
    <property type="term" value="F:ATP binding"/>
    <property type="evidence" value="ECO:0007669"/>
    <property type="project" value="InterPro"/>
</dbReference>
<keyword evidence="4" id="KW-1185">Reference proteome</keyword>
<dbReference type="PROSITE" id="PS00108">
    <property type="entry name" value="PROTEIN_KINASE_ST"/>
    <property type="match status" value="1"/>
</dbReference>
<dbReference type="InterPro" id="IPR011009">
    <property type="entry name" value="Kinase-like_dom_sf"/>
</dbReference>
<feature type="region of interest" description="Disordered" evidence="1">
    <location>
        <begin position="69"/>
        <end position="113"/>
    </location>
</feature>
<dbReference type="InterPro" id="IPR000719">
    <property type="entry name" value="Prot_kinase_dom"/>
</dbReference>
<feature type="compositionally biased region" description="Pro residues" evidence="1">
    <location>
        <begin position="697"/>
        <end position="710"/>
    </location>
</feature>
<organism evidence="3 4">
    <name type="scientific">Macrostomum lignano</name>
    <dbReference type="NCBI Taxonomy" id="282301"/>
    <lineage>
        <taxon>Eukaryota</taxon>
        <taxon>Metazoa</taxon>
        <taxon>Spiralia</taxon>
        <taxon>Lophotrochozoa</taxon>
        <taxon>Platyhelminthes</taxon>
        <taxon>Rhabditophora</taxon>
        <taxon>Macrostomorpha</taxon>
        <taxon>Macrostomida</taxon>
        <taxon>Macrostomidae</taxon>
        <taxon>Macrostomum</taxon>
    </lineage>
</organism>
<accession>A0A267H2Z8</accession>
<reference evidence="3 4" key="1">
    <citation type="submission" date="2017-06" db="EMBL/GenBank/DDBJ databases">
        <title>A platform for efficient transgenesis in Macrostomum lignano, a flatworm model organism for stem cell research.</title>
        <authorList>
            <person name="Berezikov E."/>
        </authorList>
    </citation>
    <scope>NUCLEOTIDE SEQUENCE [LARGE SCALE GENOMIC DNA]</scope>
    <source>
        <strain evidence="3">DV1</strain>
        <tissue evidence="3">Whole organism</tissue>
    </source>
</reference>
<proteinExistence type="predicted"/>
<feature type="compositionally biased region" description="Low complexity" evidence="1">
    <location>
        <begin position="69"/>
        <end position="96"/>
    </location>
</feature>
<gene>
    <name evidence="3" type="ORF">BOX15_Mlig014380g2</name>
</gene>
<dbReference type="AlphaFoldDB" id="A0A267H2Z8"/>
<dbReference type="SMART" id="SM00220">
    <property type="entry name" value="S_TKc"/>
    <property type="match status" value="1"/>
</dbReference>
<dbReference type="PRINTS" id="PR00109">
    <property type="entry name" value="TYRKINASE"/>
</dbReference>
<dbReference type="InterPro" id="IPR008271">
    <property type="entry name" value="Ser/Thr_kinase_AS"/>
</dbReference>
<feature type="domain" description="Protein kinase" evidence="2">
    <location>
        <begin position="216"/>
        <end position="477"/>
    </location>
</feature>
<feature type="region of interest" description="Disordered" evidence="1">
    <location>
        <begin position="694"/>
        <end position="751"/>
    </location>
</feature>
<feature type="compositionally biased region" description="Low complexity" evidence="1">
    <location>
        <begin position="728"/>
        <end position="751"/>
    </location>
</feature>
<dbReference type="InterPro" id="IPR051681">
    <property type="entry name" value="Ser/Thr_Kinases-Pseudokinases"/>
</dbReference>
<protein>
    <recommendedName>
        <fullName evidence="2">Protein kinase domain-containing protein</fullName>
    </recommendedName>
</protein>
<dbReference type="STRING" id="282301.A0A267H2Z8"/>
<dbReference type="GO" id="GO:0005737">
    <property type="term" value="C:cytoplasm"/>
    <property type="evidence" value="ECO:0007669"/>
    <property type="project" value="TreeGrafter"/>
</dbReference>
<evidence type="ECO:0000313" key="3">
    <source>
        <dbReference type="EMBL" id="PAA92653.1"/>
    </source>
</evidence>
<sequence>TSMPGNGLATNQQPMLCSSPSLQLDLKQQQQQQLPLSHVEVEPSTEPEPSAAFPDSQLQLLSGAAIWPPSASSSASLRDSWSSSAGSNGSGPAMASLVVSPLGNPQQQQQSQSLPMLQHLQQMNQQMMQLGSINNCNPASSVYSLCGNVAGQPIAGGPLQQQQQQQKGGTGAFWQGIVGCFRPMWNAVGRTAAVPASKQPQQRQQAADWCADESEVVELGFLASGSQGSVTLVLHRGQQVALKRFNDPDAALLVPLKELSHLGRLSHPHVVKFLACLDGGGGPGLLMEFCPHGNLFDYYTVGTDCLPAARIADWSRQLASGMAYLHECRIPHGDLKSPNILLCELDRLKISDFGLVPPNRGDEAGSGHRQQQQQLYGTMRWMSPEQCRQEAWSYPADVYSYGVILWELLFMEVPYKCVDPWAVMLGVGQGSLCLPVPGHTPGLLGSLMQTCWSTELSQRPTFRGIVTALTASGLPDLLVLTDGDLRVLRKVWSAEISRAMSSRVRREDFKAKLEADLLRRRRDELHHAADIRLLYEKRLRRLDELQMSLTNSQIRQQLRDRAEAQRSDRLREAVRDRCCRRCRRALRGLVGEGGDAVKEDNDSGDCRMADNCAKTSAAAASRGSGVVLDRPIRAAISLDCLAAAAAASASSAATEAAAATAAATNAAEEADSPSSPGRGIGDRGQPFRRAYRRRAPPAVPPQQQPPPAPRPLASEGEPQLRSRPGRRSGASEASTSSASTSSPSTSMAAGSAQLRLSTDLLTQELQEHLAGDRLSECEARLGGLVSEAHSEAAASGHSDLDEQIDQLRNLSIETQRQRLTVGPVRLNSSIL</sequence>
<feature type="non-terminal residue" evidence="3">
    <location>
        <position position="1"/>
    </location>
</feature>
<dbReference type="Gene3D" id="1.10.510.10">
    <property type="entry name" value="Transferase(Phosphotransferase) domain 1"/>
    <property type="match status" value="1"/>
</dbReference>
<dbReference type="Pfam" id="PF07714">
    <property type="entry name" value="PK_Tyr_Ser-Thr"/>
    <property type="match status" value="1"/>
</dbReference>
<dbReference type="PANTHER" id="PTHR44329">
    <property type="entry name" value="SERINE/THREONINE-PROTEIN KINASE TNNI3K-RELATED"/>
    <property type="match status" value="1"/>
</dbReference>
<evidence type="ECO:0000256" key="1">
    <source>
        <dbReference type="SAM" id="MobiDB-lite"/>
    </source>
</evidence>
<dbReference type="GO" id="GO:0004674">
    <property type="term" value="F:protein serine/threonine kinase activity"/>
    <property type="evidence" value="ECO:0007669"/>
    <property type="project" value="TreeGrafter"/>
</dbReference>
<dbReference type="SUPFAM" id="SSF56112">
    <property type="entry name" value="Protein kinase-like (PK-like)"/>
    <property type="match status" value="1"/>
</dbReference>
<dbReference type="EMBL" id="NIVC01000042">
    <property type="protein sequence ID" value="PAA92653.1"/>
    <property type="molecule type" value="Genomic_DNA"/>
</dbReference>
<comment type="caution">
    <text evidence="3">The sequence shown here is derived from an EMBL/GenBank/DDBJ whole genome shotgun (WGS) entry which is preliminary data.</text>
</comment>
<dbReference type="InterPro" id="IPR001245">
    <property type="entry name" value="Ser-Thr/Tyr_kinase_cat_dom"/>
</dbReference>
<dbReference type="PANTHER" id="PTHR44329:SF304">
    <property type="entry name" value="MITOGEN-ACTIVATED PROTEIN KINASE KINASE KINASE 13-LIKE ISOFORM X1"/>
    <property type="match status" value="1"/>
</dbReference>
<evidence type="ECO:0000259" key="2">
    <source>
        <dbReference type="PROSITE" id="PS50011"/>
    </source>
</evidence>
<dbReference type="PROSITE" id="PS50011">
    <property type="entry name" value="PROTEIN_KINASE_DOM"/>
    <property type="match status" value="1"/>
</dbReference>
<feature type="region of interest" description="Disordered" evidence="1">
    <location>
        <begin position="24"/>
        <end position="53"/>
    </location>
</feature>
<name>A0A267H2Z8_9PLAT</name>
<dbReference type="Proteomes" id="UP000215902">
    <property type="component" value="Unassembled WGS sequence"/>
</dbReference>
<evidence type="ECO:0000313" key="4">
    <source>
        <dbReference type="Proteomes" id="UP000215902"/>
    </source>
</evidence>
<dbReference type="OrthoDB" id="339325at2759"/>